<proteinExistence type="inferred from homology"/>
<keyword evidence="4" id="KW-0378">Hydrolase</keyword>
<comment type="subcellular location">
    <subcellularLocation>
        <location evidence="1">Nucleus</location>
    </subcellularLocation>
</comment>
<keyword evidence="7" id="KW-0539">Nucleus</keyword>
<dbReference type="PROSITE" id="PS51192">
    <property type="entry name" value="HELICASE_ATP_BIND_1"/>
    <property type="match status" value="1"/>
</dbReference>
<evidence type="ECO:0000259" key="9">
    <source>
        <dbReference type="PROSITE" id="PS51192"/>
    </source>
</evidence>
<dbReference type="SUPFAM" id="SSF52540">
    <property type="entry name" value="P-loop containing nucleoside triphosphate hydrolases"/>
    <property type="match status" value="1"/>
</dbReference>
<evidence type="ECO:0000256" key="1">
    <source>
        <dbReference type="ARBA" id="ARBA00004123"/>
    </source>
</evidence>
<comment type="caution">
    <text evidence="10">The sequence shown here is derived from an EMBL/GenBank/DDBJ whole genome shotgun (WGS) entry which is preliminary data.</text>
</comment>
<evidence type="ECO:0000256" key="2">
    <source>
        <dbReference type="ARBA" id="ARBA00007025"/>
    </source>
</evidence>
<evidence type="ECO:0000256" key="3">
    <source>
        <dbReference type="ARBA" id="ARBA00022741"/>
    </source>
</evidence>
<dbReference type="GO" id="GO:0005634">
    <property type="term" value="C:nucleus"/>
    <property type="evidence" value="ECO:0007669"/>
    <property type="project" value="UniProtKB-SubCell"/>
</dbReference>
<evidence type="ECO:0000313" key="11">
    <source>
        <dbReference type="Proteomes" id="UP000612055"/>
    </source>
</evidence>
<dbReference type="Proteomes" id="UP000612055">
    <property type="component" value="Unassembled WGS sequence"/>
</dbReference>
<sequence length="179" mass="19322">MGQGKTLSAIAVAHVLLGQGMRQGTGQGGSGAEAEAEAGAGPSSDGASRTGGLGGRLRVLVLAPANSVCDTKAEFEKWLLLLSAEDVKLSRLRKEKLRRMLLEGPGLVVVDEAHMLRNPKTGLYRAVMKFKTRLRLALTGTPLQNNLREFRSLLNWVQPEVMKEYTVWNGTDAVRGVRA</sequence>
<organism evidence="10 11">
    <name type="scientific">Edaphochlamys debaryana</name>
    <dbReference type="NCBI Taxonomy" id="47281"/>
    <lineage>
        <taxon>Eukaryota</taxon>
        <taxon>Viridiplantae</taxon>
        <taxon>Chlorophyta</taxon>
        <taxon>core chlorophytes</taxon>
        <taxon>Chlorophyceae</taxon>
        <taxon>CS clade</taxon>
        <taxon>Chlamydomonadales</taxon>
        <taxon>Chlamydomonadales incertae sedis</taxon>
        <taxon>Edaphochlamys</taxon>
    </lineage>
</organism>
<evidence type="ECO:0000313" key="10">
    <source>
        <dbReference type="EMBL" id="KAG2501380.1"/>
    </source>
</evidence>
<accession>A0A835YMU4</accession>
<keyword evidence="3" id="KW-0547">Nucleotide-binding</keyword>
<dbReference type="InterPro" id="IPR014001">
    <property type="entry name" value="Helicase_ATP-bd"/>
</dbReference>
<dbReference type="InterPro" id="IPR044574">
    <property type="entry name" value="ARIP4-like"/>
</dbReference>
<feature type="domain" description="Helicase ATP-binding" evidence="9">
    <location>
        <begin position="1"/>
        <end position="160"/>
    </location>
</feature>
<keyword evidence="11" id="KW-1185">Reference proteome</keyword>
<comment type="similarity">
    <text evidence="2">Belongs to the SNF2/RAD54 helicase family.</text>
</comment>
<dbReference type="Gene3D" id="3.40.50.10810">
    <property type="entry name" value="Tandem AAA-ATPase domain"/>
    <property type="match status" value="1"/>
</dbReference>
<dbReference type="AlphaFoldDB" id="A0A835YMU4"/>
<dbReference type="OrthoDB" id="5857104at2759"/>
<protein>
    <recommendedName>
        <fullName evidence="9">Helicase ATP-binding domain-containing protein</fullName>
    </recommendedName>
</protein>
<keyword evidence="4" id="KW-0347">Helicase</keyword>
<gene>
    <name evidence="10" type="ORF">HYH03_001168</name>
</gene>
<dbReference type="GO" id="GO:0003677">
    <property type="term" value="F:DNA binding"/>
    <property type="evidence" value="ECO:0007669"/>
    <property type="project" value="UniProtKB-KW"/>
</dbReference>
<evidence type="ECO:0000256" key="5">
    <source>
        <dbReference type="ARBA" id="ARBA00022840"/>
    </source>
</evidence>
<name>A0A835YMU4_9CHLO</name>
<keyword evidence="6" id="KW-0238">DNA-binding</keyword>
<evidence type="ECO:0000256" key="4">
    <source>
        <dbReference type="ARBA" id="ARBA00022806"/>
    </source>
</evidence>
<reference evidence="10" key="1">
    <citation type="journal article" date="2020" name="bioRxiv">
        <title>Comparative genomics of Chlamydomonas.</title>
        <authorList>
            <person name="Craig R.J."/>
            <person name="Hasan A.R."/>
            <person name="Ness R.W."/>
            <person name="Keightley P.D."/>
        </authorList>
    </citation>
    <scope>NUCLEOTIDE SEQUENCE</scope>
    <source>
        <strain evidence="10">CCAP 11/70</strain>
    </source>
</reference>
<dbReference type="Pfam" id="PF00176">
    <property type="entry name" value="SNF2-rel_dom"/>
    <property type="match status" value="1"/>
</dbReference>
<dbReference type="InterPro" id="IPR038718">
    <property type="entry name" value="SNF2-like_sf"/>
</dbReference>
<keyword evidence="5" id="KW-0067">ATP-binding</keyword>
<dbReference type="GO" id="GO:0016887">
    <property type="term" value="F:ATP hydrolysis activity"/>
    <property type="evidence" value="ECO:0007669"/>
    <property type="project" value="InterPro"/>
</dbReference>
<evidence type="ECO:0000256" key="7">
    <source>
        <dbReference type="ARBA" id="ARBA00023242"/>
    </source>
</evidence>
<dbReference type="GO" id="GO:0005524">
    <property type="term" value="F:ATP binding"/>
    <property type="evidence" value="ECO:0007669"/>
    <property type="project" value="UniProtKB-KW"/>
</dbReference>
<dbReference type="EMBL" id="JAEHOE010000002">
    <property type="protein sequence ID" value="KAG2501380.1"/>
    <property type="molecule type" value="Genomic_DNA"/>
</dbReference>
<feature type="compositionally biased region" description="Low complexity" evidence="8">
    <location>
        <begin position="37"/>
        <end position="47"/>
    </location>
</feature>
<evidence type="ECO:0000256" key="8">
    <source>
        <dbReference type="SAM" id="MobiDB-lite"/>
    </source>
</evidence>
<dbReference type="InterPro" id="IPR027417">
    <property type="entry name" value="P-loop_NTPase"/>
</dbReference>
<dbReference type="PANTHER" id="PTHR45797">
    <property type="entry name" value="RAD54-LIKE"/>
    <property type="match status" value="1"/>
</dbReference>
<evidence type="ECO:0000256" key="6">
    <source>
        <dbReference type="ARBA" id="ARBA00023125"/>
    </source>
</evidence>
<dbReference type="InterPro" id="IPR000330">
    <property type="entry name" value="SNF2_N"/>
</dbReference>
<feature type="region of interest" description="Disordered" evidence="8">
    <location>
        <begin position="23"/>
        <end position="50"/>
    </location>
</feature>
<dbReference type="PANTHER" id="PTHR45797:SF1">
    <property type="entry name" value="HELICASE ARIP4"/>
    <property type="match status" value="1"/>
</dbReference>
<dbReference type="GO" id="GO:0004386">
    <property type="term" value="F:helicase activity"/>
    <property type="evidence" value="ECO:0007669"/>
    <property type="project" value="UniProtKB-KW"/>
</dbReference>